<reference evidence="1 2" key="1">
    <citation type="submission" date="2019-04" db="EMBL/GenBank/DDBJ databases">
        <title>High contiguity whole genome sequence and gene annotation resource for two Venturia nashicola isolates.</title>
        <authorList>
            <person name="Prokchorchik M."/>
            <person name="Won K."/>
            <person name="Lee Y."/>
            <person name="Choi E.D."/>
            <person name="Segonzac C."/>
            <person name="Sohn K.H."/>
        </authorList>
    </citation>
    <scope>NUCLEOTIDE SEQUENCE [LARGE SCALE GENOMIC DNA]</scope>
    <source>
        <strain evidence="1 2">PRI2</strain>
    </source>
</reference>
<evidence type="ECO:0000313" key="1">
    <source>
        <dbReference type="EMBL" id="TID15213.1"/>
    </source>
</evidence>
<dbReference type="EMBL" id="SNSC02000021">
    <property type="protein sequence ID" value="TID15213.1"/>
    <property type="molecule type" value="Genomic_DNA"/>
</dbReference>
<dbReference type="AlphaFoldDB" id="A0A4Z1NI16"/>
<dbReference type="Proteomes" id="UP000298493">
    <property type="component" value="Unassembled WGS sequence"/>
</dbReference>
<evidence type="ECO:0000313" key="2">
    <source>
        <dbReference type="Proteomes" id="UP000298493"/>
    </source>
</evidence>
<gene>
    <name evidence="1" type="ORF">E6O75_ATG08466</name>
</gene>
<proteinExistence type="predicted"/>
<name>A0A4Z1NI16_9PEZI</name>
<organism evidence="1 2">
    <name type="scientific">Venturia nashicola</name>
    <dbReference type="NCBI Taxonomy" id="86259"/>
    <lineage>
        <taxon>Eukaryota</taxon>
        <taxon>Fungi</taxon>
        <taxon>Dikarya</taxon>
        <taxon>Ascomycota</taxon>
        <taxon>Pezizomycotina</taxon>
        <taxon>Dothideomycetes</taxon>
        <taxon>Pleosporomycetidae</taxon>
        <taxon>Venturiales</taxon>
        <taxon>Venturiaceae</taxon>
        <taxon>Venturia</taxon>
    </lineage>
</organism>
<comment type="caution">
    <text evidence="1">The sequence shown here is derived from an EMBL/GenBank/DDBJ whole genome shotgun (WGS) entry which is preliminary data.</text>
</comment>
<keyword evidence="2" id="KW-1185">Reference proteome</keyword>
<accession>A0A4Z1NI16</accession>
<protein>
    <submittedName>
        <fullName evidence="1">Uncharacterized protein</fullName>
    </submittedName>
</protein>
<sequence>MVLELVGEVPVTSGIETVPVPTSEAEDSVACTGLPRVLFGKSPVSVAGDVGPPVPVINTPPVPVTPNEDVGLETDSVIFEEAVDEGMGIKFPVPVGPISSEQDVVLVRGNGGEDVGTLRGMLVPIGPVPVGPGKEVLLSMGNGGDDVSILGGILLLIDPVPVGPVIEVVLSIGNGGEDSDGIDVTPVPIDPVPVGPAVGPKGNVSLTMGYGGVGNDVSGTPVTKGAVPVGPAVGPVSEVSLLIGYGGD</sequence>